<protein>
    <submittedName>
        <fullName evidence="1">Uncharacterized protein</fullName>
    </submittedName>
</protein>
<sequence>MRYLPSTSDPAVPPVLARSSSSPVGCLFLAAPVPCGWLILLLAPSLPRWNTGHIRDAGPRPNMRTRTPHFFTANTAPFGGTPRVLARGRTVGGGVPPGRAVGGGDRTGWIIHRSQTVLEFIEEAWSQVNSAYLIWKKIVWVCCPVCYLKLAWSSILLMRLGCFGFAMEAKKDLKLEKGTQTKENLMGRLAPADMFVQMRVIERR</sequence>
<name>A0A8T0MKG4_PANVG</name>
<keyword evidence="2" id="KW-1185">Reference proteome</keyword>
<evidence type="ECO:0000313" key="2">
    <source>
        <dbReference type="Proteomes" id="UP000823388"/>
    </source>
</evidence>
<reference evidence="1" key="1">
    <citation type="submission" date="2020-05" db="EMBL/GenBank/DDBJ databases">
        <title>WGS assembly of Panicum virgatum.</title>
        <authorList>
            <person name="Lovell J.T."/>
            <person name="Jenkins J."/>
            <person name="Shu S."/>
            <person name="Juenger T.E."/>
            <person name="Schmutz J."/>
        </authorList>
    </citation>
    <scope>NUCLEOTIDE SEQUENCE</scope>
    <source>
        <strain evidence="1">AP13</strain>
    </source>
</reference>
<gene>
    <name evidence="1" type="ORF">PVAP13_9NG148373</name>
</gene>
<dbReference type="EMBL" id="CM029054">
    <property type="protein sequence ID" value="KAG2537238.1"/>
    <property type="molecule type" value="Genomic_DNA"/>
</dbReference>
<accession>A0A8T0MKG4</accession>
<evidence type="ECO:0000313" key="1">
    <source>
        <dbReference type="EMBL" id="KAG2537238.1"/>
    </source>
</evidence>
<organism evidence="1 2">
    <name type="scientific">Panicum virgatum</name>
    <name type="common">Blackwell switchgrass</name>
    <dbReference type="NCBI Taxonomy" id="38727"/>
    <lineage>
        <taxon>Eukaryota</taxon>
        <taxon>Viridiplantae</taxon>
        <taxon>Streptophyta</taxon>
        <taxon>Embryophyta</taxon>
        <taxon>Tracheophyta</taxon>
        <taxon>Spermatophyta</taxon>
        <taxon>Magnoliopsida</taxon>
        <taxon>Liliopsida</taxon>
        <taxon>Poales</taxon>
        <taxon>Poaceae</taxon>
        <taxon>PACMAD clade</taxon>
        <taxon>Panicoideae</taxon>
        <taxon>Panicodae</taxon>
        <taxon>Paniceae</taxon>
        <taxon>Panicinae</taxon>
        <taxon>Panicum</taxon>
        <taxon>Panicum sect. Hiantes</taxon>
    </lineage>
</organism>
<dbReference type="AlphaFoldDB" id="A0A8T0MKG4"/>
<dbReference type="Proteomes" id="UP000823388">
    <property type="component" value="Chromosome 9N"/>
</dbReference>
<comment type="caution">
    <text evidence="1">The sequence shown here is derived from an EMBL/GenBank/DDBJ whole genome shotgun (WGS) entry which is preliminary data.</text>
</comment>
<proteinExistence type="predicted"/>